<dbReference type="GO" id="GO:0003727">
    <property type="term" value="F:single-stranded RNA binding"/>
    <property type="evidence" value="ECO:0007669"/>
    <property type="project" value="TreeGrafter"/>
</dbReference>
<dbReference type="PANTHER" id="PTHR28511">
    <property type="entry name" value="ENDONUCLEASE V"/>
    <property type="match status" value="1"/>
</dbReference>
<keyword evidence="6" id="KW-0460">Magnesium</keyword>
<dbReference type="HAMAP" id="MF_00801">
    <property type="entry name" value="Endonuclease_5"/>
    <property type="match status" value="1"/>
</dbReference>
<comment type="function">
    <text evidence="6">DNA repair enzyme involved in the repair of deaminated bases. Selectively cleaves double-stranded DNA at the second phosphodiester bond 3' to a deoxyinosine leaving behind the intact lesion on the nicked DNA.</text>
</comment>
<feature type="binding site" evidence="6">
    <location>
        <position position="113"/>
    </location>
    <ligand>
        <name>Mg(2+)</name>
        <dbReference type="ChEBI" id="CHEBI:18420"/>
    </ligand>
</feature>
<comment type="subcellular location">
    <subcellularLocation>
        <location evidence="1 6">Cytoplasm</location>
    </subcellularLocation>
</comment>
<keyword evidence="5 6" id="KW-0378">Hydrolase</keyword>
<keyword evidence="6" id="KW-0227">DNA damage</keyword>
<keyword evidence="6" id="KW-0234">DNA repair</keyword>
<evidence type="ECO:0000256" key="2">
    <source>
        <dbReference type="ARBA" id="ARBA00022490"/>
    </source>
</evidence>
<evidence type="ECO:0000256" key="1">
    <source>
        <dbReference type="ARBA" id="ARBA00004496"/>
    </source>
</evidence>
<dbReference type="EMBL" id="RKRE01000002">
    <property type="protein sequence ID" value="RPF47208.1"/>
    <property type="molecule type" value="Genomic_DNA"/>
</dbReference>
<dbReference type="InterPro" id="IPR007581">
    <property type="entry name" value="Endonuclease-V"/>
</dbReference>
<comment type="cofactor">
    <cofactor evidence="6">
        <name>Mg(2+)</name>
        <dbReference type="ChEBI" id="CHEBI:18420"/>
    </cofactor>
</comment>
<protein>
    <recommendedName>
        <fullName evidence="6">Endonuclease V</fullName>
        <ecNumber evidence="6">3.1.21.7</ecNumber>
    </recommendedName>
    <alternativeName>
        <fullName evidence="6">Deoxyinosine 3'endonuclease</fullName>
    </alternativeName>
    <alternativeName>
        <fullName evidence="6">Deoxyribonuclease V</fullName>
        <shortName evidence="6">DNase V</shortName>
    </alternativeName>
</protein>
<evidence type="ECO:0000256" key="6">
    <source>
        <dbReference type="HAMAP-Rule" id="MF_00801"/>
    </source>
</evidence>
<evidence type="ECO:0000256" key="4">
    <source>
        <dbReference type="ARBA" id="ARBA00022759"/>
    </source>
</evidence>
<dbReference type="GO" id="GO:0043737">
    <property type="term" value="F:deoxyribonuclease V activity"/>
    <property type="evidence" value="ECO:0007669"/>
    <property type="project" value="UniProtKB-UniRule"/>
</dbReference>
<dbReference type="NCBIfam" id="NF008629">
    <property type="entry name" value="PRK11617.1"/>
    <property type="match status" value="1"/>
</dbReference>
<evidence type="ECO:0000313" key="8">
    <source>
        <dbReference type="Proteomes" id="UP000282654"/>
    </source>
</evidence>
<keyword evidence="3 6" id="KW-0540">Nuclease</keyword>
<evidence type="ECO:0000256" key="5">
    <source>
        <dbReference type="ARBA" id="ARBA00022801"/>
    </source>
</evidence>
<gene>
    <name evidence="6" type="primary">nfi</name>
    <name evidence="7" type="ORF">EDD75_1494</name>
</gene>
<dbReference type="CDD" id="cd06559">
    <property type="entry name" value="Endonuclease_V"/>
    <property type="match status" value="1"/>
</dbReference>
<comment type="catalytic activity">
    <reaction evidence="6">
        <text>Endonucleolytic cleavage at apurinic or apyrimidinic sites to products with a 5'-phosphate.</text>
        <dbReference type="EC" id="3.1.21.7"/>
    </reaction>
</comment>
<dbReference type="GO" id="GO:0000287">
    <property type="term" value="F:magnesium ion binding"/>
    <property type="evidence" value="ECO:0007669"/>
    <property type="project" value="UniProtKB-UniRule"/>
</dbReference>
<keyword evidence="4 6" id="KW-0255">Endonuclease</keyword>
<dbReference type="Gene3D" id="3.30.2170.10">
    <property type="entry name" value="archaeoglobus fulgidus dsm 4304 superfamily"/>
    <property type="match status" value="1"/>
</dbReference>
<keyword evidence="6" id="KW-0479">Metal-binding</keyword>
<dbReference type="PANTHER" id="PTHR28511:SF1">
    <property type="entry name" value="ENDONUCLEASE V"/>
    <property type="match status" value="1"/>
</dbReference>
<sequence>MKQVIPFPWDVSPAEATRLQEKLRERVVVAGGPAPEDLRLVAGLDVSFCRRRGLLFGAVVILRLPDLIVVEEGAAVLPPTFPYVPGLLAFREGPVLLSALRKIASVPDLLVCDGQGIAHPRGVGIASHLGVLLGTPAIGVAKSRLVGDYEMPPPAKGAASPLFLNGKVVGSVVRTRAGVKPVFVSPGHLVGVDAATRLVLSLCTRFRLPEPVRAAHNLSRRLFQRYASE</sequence>
<proteinExistence type="inferred from homology"/>
<dbReference type="Proteomes" id="UP000282654">
    <property type="component" value="Unassembled WGS sequence"/>
</dbReference>
<dbReference type="GO" id="GO:0006281">
    <property type="term" value="P:DNA repair"/>
    <property type="evidence" value="ECO:0007669"/>
    <property type="project" value="UniProtKB-UniRule"/>
</dbReference>
<dbReference type="AlphaFoldDB" id="A0A3N5BC46"/>
<keyword evidence="8" id="KW-1185">Reference proteome</keyword>
<dbReference type="GO" id="GO:0016891">
    <property type="term" value="F:RNA endonuclease activity producing 5'-phosphomonoesters, hydrolytic mechanism"/>
    <property type="evidence" value="ECO:0007669"/>
    <property type="project" value="TreeGrafter"/>
</dbReference>
<comment type="caution">
    <text evidence="7">The sequence shown here is derived from an EMBL/GenBank/DDBJ whole genome shotgun (WGS) entry which is preliminary data.</text>
</comment>
<feature type="site" description="Interaction with target DNA" evidence="6">
    <location>
        <position position="83"/>
    </location>
</feature>
<organism evidence="7 8">
    <name type="scientific">Thermodesulfitimonas autotrophica</name>
    <dbReference type="NCBI Taxonomy" id="1894989"/>
    <lineage>
        <taxon>Bacteria</taxon>
        <taxon>Bacillati</taxon>
        <taxon>Bacillota</taxon>
        <taxon>Clostridia</taxon>
        <taxon>Thermoanaerobacterales</taxon>
        <taxon>Thermoanaerobacteraceae</taxon>
        <taxon>Thermodesulfitimonas</taxon>
    </lineage>
</organism>
<dbReference type="OrthoDB" id="9790916at2"/>
<keyword evidence="2 6" id="KW-0963">Cytoplasm</keyword>
<dbReference type="EC" id="3.1.21.7" evidence="6"/>
<comment type="similarity">
    <text evidence="6">Belongs to the endonuclease V family.</text>
</comment>
<evidence type="ECO:0000313" key="7">
    <source>
        <dbReference type="EMBL" id="RPF47208.1"/>
    </source>
</evidence>
<dbReference type="Pfam" id="PF04493">
    <property type="entry name" value="Endonuclease_5"/>
    <property type="match status" value="1"/>
</dbReference>
<name>A0A3N5BC46_9THEO</name>
<accession>A0A3N5BC46</accession>
<feature type="binding site" evidence="6">
    <location>
        <position position="45"/>
    </location>
    <ligand>
        <name>Mg(2+)</name>
        <dbReference type="ChEBI" id="CHEBI:18420"/>
    </ligand>
</feature>
<evidence type="ECO:0000256" key="3">
    <source>
        <dbReference type="ARBA" id="ARBA00022722"/>
    </source>
</evidence>
<reference evidence="7 8" key="1">
    <citation type="submission" date="2018-11" db="EMBL/GenBank/DDBJ databases">
        <title>Genomic Encyclopedia of Type Strains, Phase IV (KMG-IV): sequencing the most valuable type-strain genomes for metagenomic binning, comparative biology and taxonomic classification.</title>
        <authorList>
            <person name="Goeker M."/>
        </authorList>
    </citation>
    <scope>NUCLEOTIDE SEQUENCE [LARGE SCALE GENOMIC DNA]</scope>
    <source>
        <strain evidence="7 8">DSM 102936</strain>
    </source>
</reference>
<dbReference type="GO" id="GO:0005737">
    <property type="term" value="C:cytoplasm"/>
    <property type="evidence" value="ECO:0007669"/>
    <property type="project" value="UniProtKB-SubCell"/>
</dbReference>